<feature type="transmembrane region" description="Helical" evidence="2">
    <location>
        <begin position="6"/>
        <end position="25"/>
    </location>
</feature>
<organism evidence="3 4">
    <name type="scientific">Boothiomyces macroporosus</name>
    <dbReference type="NCBI Taxonomy" id="261099"/>
    <lineage>
        <taxon>Eukaryota</taxon>
        <taxon>Fungi</taxon>
        <taxon>Fungi incertae sedis</taxon>
        <taxon>Chytridiomycota</taxon>
        <taxon>Chytridiomycota incertae sedis</taxon>
        <taxon>Chytridiomycetes</taxon>
        <taxon>Rhizophydiales</taxon>
        <taxon>Terramycetaceae</taxon>
        <taxon>Boothiomyces</taxon>
    </lineage>
</organism>
<keyword evidence="2" id="KW-0472">Membrane</keyword>
<evidence type="ECO:0000256" key="2">
    <source>
        <dbReference type="SAM" id="Phobius"/>
    </source>
</evidence>
<proteinExistence type="predicted"/>
<gene>
    <name evidence="3" type="ORF">HK103_006103</name>
</gene>
<evidence type="ECO:0000313" key="4">
    <source>
        <dbReference type="Proteomes" id="UP001210925"/>
    </source>
</evidence>
<dbReference type="AlphaFoldDB" id="A0AAD5UHE9"/>
<dbReference type="Proteomes" id="UP001210925">
    <property type="component" value="Unassembled WGS sequence"/>
</dbReference>
<evidence type="ECO:0000256" key="1">
    <source>
        <dbReference type="SAM" id="MobiDB-lite"/>
    </source>
</evidence>
<feature type="compositionally biased region" description="Polar residues" evidence="1">
    <location>
        <begin position="123"/>
        <end position="134"/>
    </location>
</feature>
<keyword evidence="4" id="KW-1185">Reference proteome</keyword>
<evidence type="ECO:0000313" key="3">
    <source>
        <dbReference type="EMBL" id="KAJ3255736.1"/>
    </source>
</evidence>
<comment type="caution">
    <text evidence="3">The sequence shown here is derived from an EMBL/GenBank/DDBJ whole genome shotgun (WGS) entry which is preliminary data.</text>
</comment>
<accession>A0AAD5UHE9</accession>
<sequence length="152" mass="17365">MLDALQLILIPSIGFFHALAIHFGLRRKGERVEIPIDFITTQLDSVKSKPKPKEKVVKQERTVFKDIEQFYGIEHRPRQRNDDKTILDVKPTLDTSIPTTSDNPIVAVPPNIHRMLRLSSKPSRIQSKYLSPSDSDSEDDFGTPIKTDFLQI</sequence>
<protein>
    <submittedName>
        <fullName evidence="3">Uncharacterized protein</fullName>
    </submittedName>
</protein>
<reference evidence="3" key="1">
    <citation type="submission" date="2020-05" db="EMBL/GenBank/DDBJ databases">
        <title>Phylogenomic resolution of chytrid fungi.</title>
        <authorList>
            <person name="Stajich J.E."/>
            <person name="Amses K."/>
            <person name="Simmons R."/>
            <person name="Seto K."/>
            <person name="Myers J."/>
            <person name="Bonds A."/>
            <person name="Quandt C.A."/>
            <person name="Barry K."/>
            <person name="Liu P."/>
            <person name="Grigoriev I."/>
            <person name="Longcore J.E."/>
            <person name="James T.Y."/>
        </authorList>
    </citation>
    <scope>NUCLEOTIDE SEQUENCE</scope>
    <source>
        <strain evidence="3">PLAUS21</strain>
    </source>
</reference>
<name>A0AAD5UHE9_9FUNG</name>
<keyword evidence="2" id="KW-0812">Transmembrane</keyword>
<feature type="region of interest" description="Disordered" evidence="1">
    <location>
        <begin position="123"/>
        <end position="145"/>
    </location>
</feature>
<keyword evidence="2" id="KW-1133">Transmembrane helix</keyword>
<dbReference type="EMBL" id="JADGKB010000061">
    <property type="protein sequence ID" value="KAJ3255736.1"/>
    <property type="molecule type" value="Genomic_DNA"/>
</dbReference>